<evidence type="ECO:0000313" key="2">
    <source>
        <dbReference type="Proteomes" id="UP000479000"/>
    </source>
</evidence>
<evidence type="ECO:0000313" key="1">
    <source>
        <dbReference type="EMBL" id="CAA9994573.1"/>
    </source>
</evidence>
<accession>A0A6H5FZ55</accession>
<name>A0A6H5FZ55_9HEMI</name>
<sequence length="99" mass="11593">MFKESVIITKDVRLGSKFVNTLNSLESLGHRVQSLPQKDATLHQITIFSNTIVQVFRIKSGYLHKTKFHRRGRRTFWSYTLLTPTRLFEARFLVVTLLI</sequence>
<reference evidence="1 2" key="1">
    <citation type="submission" date="2020-02" db="EMBL/GenBank/DDBJ databases">
        <authorList>
            <person name="Ferguson B K."/>
        </authorList>
    </citation>
    <scope>NUCLEOTIDE SEQUENCE [LARGE SCALE GENOMIC DNA]</scope>
</reference>
<proteinExistence type="predicted"/>
<dbReference type="Proteomes" id="UP000479000">
    <property type="component" value="Unassembled WGS sequence"/>
</dbReference>
<protein>
    <submittedName>
        <fullName evidence="1">Uncharacterized protein</fullName>
    </submittedName>
</protein>
<organism evidence="1 2">
    <name type="scientific">Nesidiocoris tenuis</name>
    <dbReference type="NCBI Taxonomy" id="355587"/>
    <lineage>
        <taxon>Eukaryota</taxon>
        <taxon>Metazoa</taxon>
        <taxon>Ecdysozoa</taxon>
        <taxon>Arthropoda</taxon>
        <taxon>Hexapoda</taxon>
        <taxon>Insecta</taxon>
        <taxon>Pterygota</taxon>
        <taxon>Neoptera</taxon>
        <taxon>Paraneoptera</taxon>
        <taxon>Hemiptera</taxon>
        <taxon>Heteroptera</taxon>
        <taxon>Panheteroptera</taxon>
        <taxon>Cimicomorpha</taxon>
        <taxon>Miridae</taxon>
        <taxon>Dicyphina</taxon>
        <taxon>Nesidiocoris</taxon>
    </lineage>
</organism>
<keyword evidence="2" id="KW-1185">Reference proteome</keyword>
<dbReference type="AlphaFoldDB" id="A0A6H5FZ55"/>
<feature type="non-terminal residue" evidence="1">
    <location>
        <position position="99"/>
    </location>
</feature>
<dbReference type="EMBL" id="CADCXU010002005">
    <property type="protein sequence ID" value="CAA9994573.1"/>
    <property type="molecule type" value="Genomic_DNA"/>
</dbReference>
<gene>
    <name evidence="1" type="ORF">NTEN_LOCUS1389</name>
</gene>